<sequence>MTSEVIERLSGGVDRVSSLMLALRSSMGLSRAVRLWRVRALEIQRGCAVGDRLYLPASQPSALTKGSQFSF</sequence>
<evidence type="ECO:0000313" key="1">
    <source>
        <dbReference type="EMBL" id="CAH2048323.1"/>
    </source>
</evidence>
<evidence type="ECO:0000313" key="2">
    <source>
        <dbReference type="Proteomes" id="UP000837857"/>
    </source>
</evidence>
<proteinExistence type="predicted"/>
<organism evidence="1 2">
    <name type="scientific">Iphiclides podalirius</name>
    <name type="common">scarce swallowtail</name>
    <dbReference type="NCBI Taxonomy" id="110791"/>
    <lineage>
        <taxon>Eukaryota</taxon>
        <taxon>Metazoa</taxon>
        <taxon>Ecdysozoa</taxon>
        <taxon>Arthropoda</taxon>
        <taxon>Hexapoda</taxon>
        <taxon>Insecta</taxon>
        <taxon>Pterygota</taxon>
        <taxon>Neoptera</taxon>
        <taxon>Endopterygota</taxon>
        <taxon>Lepidoptera</taxon>
        <taxon>Glossata</taxon>
        <taxon>Ditrysia</taxon>
        <taxon>Papilionoidea</taxon>
        <taxon>Papilionidae</taxon>
        <taxon>Papilioninae</taxon>
        <taxon>Iphiclides</taxon>
    </lineage>
</organism>
<accession>A0ABN8I677</accession>
<feature type="non-terminal residue" evidence="1">
    <location>
        <position position="71"/>
    </location>
</feature>
<gene>
    <name evidence="1" type="ORF">IPOD504_LOCUS6005</name>
</gene>
<keyword evidence="2" id="KW-1185">Reference proteome</keyword>
<name>A0ABN8I677_9NEOP</name>
<dbReference type="Proteomes" id="UP000837857">
    <property type="component" value="Chromosome 18"/>
</dbReference>
<reference evidence="1" key="1">
    <citation type="submission" date="2022-03" db="EMBL/GenBank/DDBJ databases">
        <authorList>
            <person name="Martin H S."/>
        </authorList>
    </citation>
    <scope>NUCLEOTIDE SEQUENCE</scope>
</reference>
<dbReference type="EMBL" id="OW152830">
    <property type="protein sequence ID" value="CAH2048323.1"/>
    <property type="molecule type" value="Genomic_DNA"/>
</dbReference>
<protein>
    <submittedName>
        <fullName evidence="1">Uncharacterized protein</fullName>
    </submittedName>
</protein>